<organism evidence="2 3">
    <name type="scientific">Glycine soja</name>
    <name type="common">Wild soybean</name>
    <dbReference type="NCBI Taxonomy" id="3848"/>
    <lineage>
        <taxon>Eukaryota</taxon>
        <taxon>Viridiplantae</taxon>
        <taxon>Streptophyta</taxon>
        <taxon>Embryophyta</taxon>
        <taxon>Tracheophyta</taxon>
        <taxon>Spermatophyta</taxon>
        <taxon>Magnoliopsida</taxon>
        <taxon>eudicotyledons</taxon>
        <taxon>Gunneridae</taxon>
        <taxon>Pentapetalae</taxon>
        <taxon>rosids</taxon>
        <taxon>fabids</taxon>
        <taxon>Fabales</taxon>
        <taxon>Fabaceae</taxon>
        <taxon>Papilionoideae</taxon>
        <taxon>50 kb inversion clade</taxon>
        <taxon>NPAAA clade</taxon>
        <taxon>indigoferoid/millettioid clade</taxon>
        <taxon>Phaseoleae</taxon>
        <taxon>Glycine</taxon>
        <taxon>Glycine subgen. Soja</taxon>
    </lineage>
</organism>
<evidence type="ECO:0000313" key="2">
    <source>
        <dbReference type="EMBL" id="RZB45560.1"/>
    </source>
</evidence>
<evidence type="ECO:0000313" key="3">
    <source>
        <dbReference type="Proteomes" id="UP000289340"/>
    </source>
</evidence>
<dbReference type="EMBL" id="QZWG01000020">
    <property type="protein sequence ID" value="RZB45560.1"/>
    <property type="molecule type" value="Genomic_DNA"/>
</dbReference>
<proteinExistence type="predicted"/>
<accession>A0A445F9S6</accession>
<dbReference type="PANTHER" id="PTHR35630">
    <property type="entry name" value="LEGUMINOSIN GROUP486 SECRETED PEPTIDE"/>
    <property type="match status" value="1"/>
</dbReference>
<dbReference type="AlphaFoldDB" id="A0A445F9S6"/>
<gene>
    <name evidence="2" type="ORF">D0Y65_055055</name>
</gene>
<dbReference type="Proteomes" id="UP000289340">
    <property type="component" value="Chromosome 20"/>
</dbReference>
<name>A0A445F9S6_GLYSO</name>
<protein>
    <submittedName>
        <fullName evidence="2">Uncharacterized protein</fullName>
    </submittedName>
</protein>
<keyword evidence="3" id="KW-1185">Reference proteome</keyword>
<sequence length="247" mass="28427">MSTSSHVSILLFLAVCFSSSVFCDSLPPILGSDHFHININILTISISNDLPPSPTKLYFLSDFQKTQVEIKRGEPYVKLLNFDTHNGLLKWNKCAEFSVYIPGLEGDHQRIYWSAREDDCSESSSLNRSAIPSNYHLSSNDTNINILFLSIASGMSPNDPPVFFFYNYGETRIYLHPGKPFTKLANFDRKVILMYWDVLCVIFYAYDPTMEGGHQKIYWLVKPDGVFHSWDNNNWEKRKTWNNQACN</sequence>
<evidence type="ECO:0000256" key="1">
    <source>
        <dbReference type="SAM" id="SignalP"/>
    </source>
</evidence>
<feature type="signal peptide" evidence="1">
    <location>
        <begin position="1"/>
        <end position="23"/>
    </location>
</feature>
<keyword evidence="1" id="KW-0732">Signal</keyword>
<reference evidence="2 3" key="1">
    <citation type="submission" date="2018-09" db="EMBL/GenBank/DDBJ databases">
        <title>A high-quality reference genome of wild soybean provides a powerful tool to mine soybean genomes.</title>
        <authorList>
            <person name="Xie M."/>
            <person name="Chung C.Y.L."/>
            <person name="Li M.-W."/>
            <person name="Wong F.-L."/>
            <person name="Chan T.-F."/>
            <person name="Lam H.-M."/>
        </authorList>
    </citation>
    <scope>NUCLEOTIDE SEQUENCE [LARGE SCALE GENOMIC DNA]</scope>
    <source>
        <strain evidence="3">cv. W05</strain>
        <tissue evidence="2">Hypocotyl of etiolated seedlings</tissue>
    </source>
</reference>
<feature type="chain" id="PRO_5019319073" evidence="1">
    <location>
        <begin position="24"/>
        <end position="247"/>
    </location>
</feature>
<comment type="caution">
    <text evidence="2">The sequence shown here is derived from an EMBL/GenBank/DDBJ whole genome shotgun (WGS) entry which is preliminary data.</text>
</comment>
<dbReference type="PANTHER" id="PTHR35630:SF2">
    <property type="entry name" value="LEGUMINOSIN GROUP486 SECRETED PEPTIDE"/>
    <property type="match status" value="1"/>
</dbReference>